<dbReference type="RefSeq" id="WP_236890316.1">
    <property type="nucleotide sequence ID" value="NZ_AP024488.1"/>
</dbReference>
<feature type="transmembrane region" description="Helical" evidence="2">
    <location>
        <begin position="16"/>
        <end position="35"/>
    </location>
</feature>
<dbReference type="Proteomes" id="UP001320148">
    <property type="component" value="Chromosome"/>
</dbReference>
<protein>
    <submittedName>
        <fullName evidence="3">Uncharacterized protein</fullName>
    </submittedName>
</protein>
<accession>A0ABN6FDM6</accession>
<name>A0ABN6FDM6_9BACT</name>
<dbReference type="EMBL" id="AP024488">
    <property type="protein sequence ID" value="BCS98960.1"/>
    <property type="molecule type" value="Genomic_DNA"/>
</dbReference>
<keyword evidence="2" id="KW-0472">Membrane</keyword>
<gene>
    <name evidence="3" type="ORF">DSLASN_45920</name>
</gene>
<evidence type="ECO:0000313" key="3">
    <source>
        <dbReference type="EMBL" id="BCS98960.1"/>
    </source>
</evidence>
<evidence type="ECO:0000313" key="4">
    <source>
        <dbReference type="Proteomes" id="UP001320148"/>
    </source>
</evidence>
<evidence type="ECO:0000256" key="1">
    <source>
        <dbReference type="SAM" id="MobiDB-lite"/>
    </source>
</evidence>
<feature type="transmembrane region" description="Helical" evidence="2">
    <location>
        <begin position="143"/>
        <end position="163"/>
    </location>
</feature>
<sequence>MILKQLNPIARKGLRFFLYALFTGALVLLVTWEAMHHPKADLFHEDSILEGLQAAILFFTAACAYLAGHLDTSEKPLTSVLVGAAGIAAVREFDFALDRYVFDGAWQALVTAIAISTAIHAYQNRQALKDAILDFLNRPSFGIMASGFITVFVFSRLIGRQVLWKAIMSDEYMRVVKIAVEESFELLGYSLIFIGALEFLRETLLRKDNATQPQTDAPLSSPTAQGDNPPVSIGHIPTHTP</sequence>
<evidence type="ECO:0000256" key="2">
    <source>
        <dbReference type="SAM" id="Phobius"/>
    </source>
</evidence>
<feature type="transmembrane region" description="Helical" evidence="2">
    <location>
        <begin position="47"/>
        <end position="67"/>
    </location>
</feature>
<reference evidence="3 4" key="1">
    <citation type="submission" date="2021-02" db="EMBL/GenBank/DDBJ databases">
        <title>Complete genome of Desulfoluna sp. strain ASN36.</title>
        <authorList>
            <person name="Takahashi A."/>
            <person name="Kojima H."/>
            <person name="Fukui M."/>
        </authorList>
    </citation>
    <scope>NUCLEOTIDE SEQUENCE [LARGE SCALE GENOMIC DNA]</scope>
    <source>
        <strain evidence="3 4">ASN36</strain>
    </source>
</reference>
<keyword evidence="4" id="KW-1185">Reference proteome</keyword>
<feature type="region of interest" description="Disordered" evidence="1">
    <location>
        <begin position="211"/>
        <end position="241"/>
    </location>
</feature>
<feature type="transmembrane region" description="Helical" evidence="2">
    <location>
        <begin position="104"/>
        <end position="122"/>
    </location>
</feature>
<proteinExistence type="predicted"/>
<keyword evidence="2" id="KW-1133">Transmembrane helix</keyword>
<organism evidence="3 4">
    <name type="scientific">Desulfoluna limicola</name>
    <dbReference type="NCBI Taxonomy" id="2810562"/>
    <lineage>
        <taxon>Bacteria</taxon>
        <taxon>Pseudomonadati</taxon>
        <taxon>Thermodesulfobacteriota</taxon>
        <taxon>Desulfobacteria</taxon>
        <taxon>Desulfobacterales</taxon>
        <taxon>Desulfolunaceae</taxon>
        <taxon>Desulfoluna</taxon>
    </lineage>
</organism>
<keyword evidence="2" id="KW-0812">Transmembrane</keyword>
<feature type="compositionally biased region" description="Polar residues" evidence="1">
    <location>
        <begin position="211"/>
        <end position="226"/>
    </location>
</feature>